<keyword evidence="7" id="KW-1185">Reference proteome</keyword>
<keyword evidence="3" id="KW-0809">Transit peptide</keyword>
<proteinExistence type="inferred from homology"/>
<dbReference type="EMBL" id="RWGY01000007">
    <property type="protein sequence ID" value="TVU41834.1"/>
    <property type="molecule type" value="Genomic_DNA"/>
</dbReference>
<dbReference type="Proteomes" id="UP000324897">
    <property type="component" value="Chromosome 4"/>
</dbReference>
<comment type="similarity">
    <text evidence="1">Belongs to the PPR family. P subfamily.</text>
</comment>
<feature type="repeat" description="PPR" evidence="4">
    <location>
        <begin position="384"/>
        <end position="418"/>
    </location>
</feature>
<gene>
    <name evidence="6" type="ORF">EJB05_15389</name>
</gene>
<dbReference type="PANTHER" id="PTHR47939:SF13">
    <property type="entry name" value="OS03G0201400 PROTEIN"/>
    <property type="match status" value="1"/>
</dbReference>
<feature type="repeat" description="PPR" evidence="4">
    <location>
        <begin position="244"/>
        <end position="278"/>
    </location>
</feature>
<dbReference type="AlphaFoldDB" id="A0A5J9W2V6"/>
<dbReference type="Gene3D" id="1.25.40.10">
    <property type="entry name" value="Tetratricopeptide repeat domain"/>
    <property type="match status" value="4"/>
</dbReference>
<evidence type="ECO:0000313" key="7">
    <source>
        <dbReference type="Proteomes" id="UP000324897"/>
    </source>
</evidence>
<dbReference type="Pfam" id="PF13041">
    <property type="entry name" value="PPR_2"/>
    <property type="match status" value="2"/>
</dbReference>
<evidence type="ECO:0000256" key="2">
    <source>
        <dbReference type="ARBA" id="ARBA00022737"/>
    </source>
</evidence>
<dbReference type="InterPro" id="IPR002885">
    <property type="entry name" value="PPR_rpt"/>
</dbReference>
<evidence type="ECO:0000256" key="3">
    <source>
        <dbReference type="ARBA" id="ARBA00022946"/>
    </source>
</evidence>
<feature type="repeat" description="PPR" evidence="4">
    <location>
        <begin position="314"/>
        <end position="348"/>
    </location>
</feature>
<feature type="compositionally biased region" description="Low complexity" evidence="5">
    <location>
        <begin position="53"/>
        <end position="63"/>
    </location>
</feature>
<dbReference type="NCBIfam" id="TIGR00756">
    <property type="entry name" value="PPR"/>
    <property type="match status" value="7"/>
</dbReference>
<dbReference type="Gramene" id="TVU41834">
    <property type="protein sequence ID" value="TVU41834"/>
    <property type="gene ID" value="EJB05_15389"/>
</dbReference>
<dbReference type="PROSITE" id="PS51375">
    <property type="entry name" value="PPR"/>
    <property type="match status" value="6"/>
</dbReference>
<comment type="caution">
    <text evidence="6">The sequence shown here is derived from an EMBL/GenBank/DDBJ whole genome shotgun (WGS) entry which is preliminary data.</text>
</comment>
<organism evidence="6 7">
    <name type="scientific">Eragrostis curvula</name>
    <name type="common">weeping love grass</name>
    <dbReference type="NCBI Taxonomy" id="38414"/>
    <lineage>
        <taxon>Eukaryota</taxon>
        <taxon>Viridiplantae</taxon>
        <taxon>Streptophyta</taxon>
        <taxon>Embryophyta</taxon>
        <taxon>Tracheophyta</taxon>
        <taxon>Spermatophyta</taxon>
        <taxon>Magnoliopsida</taxon>
        <taxon>Liliopsida</taxon>
        <taxon>Poales</taxon>
        <taxon>Poaceae</taxon>
        <taxon>PACMAD clade</taxon>
        <taxon>Chloridoideae</taxon>
        <taxon>Eragrostideae</taxon>
        <taxon>Eragrostidinae</taxon>
        <taxon>Eragrostis</taxon>
    </lineage>
</organism>
<feature type="repeat" description="PPR" evidence="4">
    <location>
        <begin position="665"/>
        <end position="699"/>
    </location>
</feature>
<feature type="repeat" description="PPR" evidence="4">
    <location>
        <begin position="349"/>
        <end position="383"/>
    </location>
</feature>
<evidence type="ECO:0000256" key="5">
    <source>
        <dbReference type="SAM" id="MobiDB-lite"/>
    </source>
</evidence>
<evidence type="ECO:0000256" key="1">
    <source>
        <dbReference type="ARBA" id="ARBA00007626"/>
    </source>
</evidence>
<feature type="compositionally biased region" description="Basic residues" evidence="5">
    <location>
        <begin position="14"/>
        <end position="33"/>
    </location>
</feature>
<dbReference type="InterPro" id="IPR011990">
    <property type="entry name" value="TPR-like_helical_dom_sf"/>
</dbReference>
<evidence type="ECO:0000313" key="6">
    <source>
        <dbReference type="EMBL" id="TVU41834.1"/>
    </source>
</evidence>
<evidence type="ECO:0000256" key="4">
    <source>
        <dbReference type="PROSITE-ProRule" id="PRU00708"/>
    </source>
</evidence>
<feature type="region of interest" description="Disordered" evidence="5">
    <location>
        <begin position="1"/>
        <end position="102"/>
    </location>
</feature>
<dbReference type="Pfam" id="PF01535">
    <property type="entry name" value="PPR"/>
    <property type="match status" value="5"/>
</dbReference>
<dbReference type="OrthoDB" id="185373at2759"/>
<accession>A0A5J9W2V6</accession>
<feature type="non-terminal residue" evidence="6">
    <location>
        <position position="1"/>
    </location>
</feature>
<dbReference type="PANTHER" id="PTHR47939">
    <property type="entry name" value="MEMBRANE-ASSOCIATED SALT-INDUCIBLE PROTEIN-LIKE"/>
    <property type="match status" value="1"/>
</dbReference>
<protein>
    <recommendedName>
        <fullName evidence="8">Pentacotripeptide-repeat region of PRORP domain-containing protein</fullName>
    </recommendedName>
</protein>
<evidence type="ECO:0008006" key="8">
    <source>
        <dbReference type="Google" id="ProtNLM"/>
    </source>
</evidence>
<keyword evidence="2" id="KW-0677">Repeat</keyword>
<feature type="repeat" description="PPR" evidence="4">
    <location>
        <begin position="419"/>
        <end position="453"/>
    </location>
</feature>
<feature type="compositionally biased region" description="Low complexity" evidence="5">
    <location>
        <begin position="76"/>
        <end position="102"/>
    </location>
</feature>
<reference evidence="6 7" key="1">
    <citation type="journal article" date="2019" name="Sci. Rep.">
        <title>A high-quality genome of Eragrostis curvula grass provides insights into Poaceae evolution and supports new strategies to enhance forage quality.</title>
        <authorList>
            <person name="Carballo J."/>
            <person name="Santos B.A.C.M."/>
            <person name="Zappacosta D."/>
            <person name="Garbus I."/>
            <person name="Selva J.P."/>
            <person name="Gallo C.A."/>
            <person name="Diaz A."/>
            <person name="Albertini E."/>
            <person name="Caccamo M."/>
            <person name="Echenique V."/>
        </authorList>
    </citation>
    <scope>NUCLEOTIDE SEQUENCE [LARGE SCALE GENOMIC DNA]</scope>
    <source>
        <strain evidence="7">cv. Victoria</strain>
        <tissue evidence="6">Leaf</tissue>
    </source>
</reference>
<sequence>MPSPSPPTAAAAASRRRQTIYHGHRRASPHRPTVRGGVFTDLRAAATARTHPSRPSSAPSASATQFRLADWDPHCSSSSSSSSTSPSYSSPSFPSPSSSSASARRLSPLARFLLDALRRHQRWGPPVVADLSKLRRVPPTLVAEVLSARPPPPPPLALPFFHWAGRQKGFRHCFPAFHALASLLSAAGLPAAADQLPDLMRAHGKPVSQPQLALLVRLHTAARRPLRALHALRRFRREFDVRLEVHACTRVLGALAAAGHVDDAVKLFDEMAEGGVRPMPMTFAIMVRALAGAGMTERLMEMISRMRNEVCRPDVFVYTKLVKTMVRRGYMEGCIRVWEEMEKDGVEPDMMAYTTMVGGLCKAGMVEEAAKLLKEMRNKGLLVDRMVYASLIEGYAAAGTVADGCRLLKEMVDAGYRADLGIYNTLIGGLCGIGREDKAHTMFQIVLQEELVPSSETVSPLLVCYADKGEMVTYFGLVDKLVDMGLPAIEILEDFFKHFACKEGRELKAVEVFEALKRKQFCSVGIYNILIENLLKIKERKKALLLFEEMQGSVDYNPDSCTYSHMIPCFVDEENVEEACTCYNSLMKANWIPSISAYCALVKGVCKIGEINAAISLVKDCLGNVENGPTEFKYTLTILEACRSKSPEKVMKVVDEMVEVGCPMDDIIYSAIIYGFCKYASSTEARKVFAIMRDRNILSEANFIVYEDMLNEHLKKVTADLVISGLKILMVALQIYCYLVLSAEVEFAKMDCDLSARVETEVGTKLPHPGHGHNCWRIALGCSSIEYLLASDEIF</sequence>
<dbReference type="InterPro" id="IPR050667">
    <property type="entry name" value="PPR-containing_protein"/>
</dbReference>
<name>A0A5J9W2V6_9POAL</name>